<sequence>MKKIFVLLMVFTGLMSCNDDITDVNVDLKNPSEVPGEYTFTYGTKELFDQMVNTNSNLNPFRLLSQQWTEVQYTQEANYQFSDRDVMGNHWNYLYARALGNLNSSILTLEELGVQVTDEGEATRQNQIAMAMTLKVYAFQVLVDTFGNVPFSEALDTENVTPVYDDAATIYSSLLSQINEALGKFDSANDIYGGDLIYSGDISKWIKFANSLKLRMAIRLADVDPTTSKSMAEAAIIDGVMTSNDDNATIMYESASPNTNPLWEDLVESGRDDFAPANTIVDIMNDLDDPRRTVYFTDLDGEYVGGEYGLVLDYGTVSHIGTLFLDPELPGVIMDYSEVEFLLAEAAARGYSTTSNASVHYENAIRASFEFWDLADDADTYLLNADVAYDASNWKESIGTQKYLALYNRGFEAWSSWRALDYPQLNQAAGTPLAVPVRLVYPLDEPLVNGENYDQASSAIGGNEYETKIFWDVN</sequence>
<keyword evidence="2" id="KW-1185">Reference proteome</keyword>
<dbReference type="EMBL" id="JABTCF010000005">
    <property type="protein sequence ID" value="MBD0778188.1"/>
    <property type="molecule type" value="Genomic_DNA"/>
</dbReference>
<keyword evidence="1" id="KW-0449">Lipoprotein</keyword>
<evidence type="ECO:0000313" key="1">
    <source>
        <dbReference type="EMBL" id="MBD0778188.1"/>
    </source>
</evidence>
<dbReference type="InterPro" id="IPR041662">
    <property type="entry name" value="SusD-like_2"/>
</dbReference>
<evidence type="ECO:0000313" key="2">
    <source>
        <dbReference type="Proteomes" id="UP001166021"/>
    </source>
</evidence>
<reference evidence="1" key="1">
    <citation type="submission" date="2020-05" db="EMBL/GenBank/DDBJ databases">
        <title>The draft genome sequence of Maribacter sp. ANRC-HE7.</title>
        <authorList>
            <person name="Mu L."/>
        </authorList>
    </citation>
    <scope>NUCLEOTIDE SEQUENCE</scope>
    <source>
        <strain evidence="1">ANRC-HE7</strain>
    </source>
</reference>
<name>A0ABR7V4V5_9FLAO</name>
<gene>
    <name evidence="1" type="ORF">HPE56_10315</name>
</gene>
<dbReference type="Pfam" id="PF12771">
    <property type="entry name" value="SusD-like_2"/>
    <property type="match status" value="1"/>
</dbReference>
<dbReference type="InterPro" id="IPR011990">
    <property type="entry name" value="TPR-like_helical_dom_sf"/>
</dbReference>
<proteinExistence type="predicted"/>
<accession>A0ABR7V4V5</accession>
<dbReference type="PROSITE" id="PS51257">
    <property type="entry name" value="PROKAR_LIPOPROTEIN"/>
    <property type="match status" value="1"/>
</dbReference>
<dbReference type="SUPFAM" id="SSF48452">
    <property type="entry name" value="TPR-like"/>
    <property type="match status" value="1"/>
</dbReference>
<dbReference type="Proteomes" id="UP001166021">
    <property type="component" value="Unassembled WGS sequence"/>
</dbReference>
<comment type="caution">
    <text evidence="1">The sequence shown here is derived from an EMBL/GenBank/DDBJ whole genome shotgun (WGS) entry which is preliminary data.</text>
</comment>
<protein>
    <submittedName>
        <fullName evidence="1">SusD/RagB family nutrient-binding outer membrane lipoprotein</fullName>
    </submittedName>
</protein>
<dbReference type="RefSeq" id="WP_188243678.1">
    <property type="nucleotide sequence ID" value="NZ_JABTCF010000005.1"/>
</dbReference>
<dbReference type="Gene3D" id="1.25.40.390">
    <property type="match status" value="1"/>
</dbReference>
<organism evidence="1 2">
    <name type="scientific">Maribacter aquimaris</name>
    <dbReference type="NCBI Taxonomy" id="2737171"/>
    <lineage>
        <taxon>Bacteria</taxon>
        <taxon>Pseudomonadati</taxon>
        <taxon>Bacteroidota</taxon>
        <taxon>Flavobacteriia</taxon>
        <taxon>Flavobacteriales</taxon>
        <taxon>Flavobacteriaceae</taxon>
        <taxon>Maribacter</taxon>
    </lineage>
</organism>